<dbReference type="SUPFAM" id="SSF51445">
    <property type="entry name" value="(Trans)glycosidases"/>
    <property type="match status" value="1"/>
</dbReference>
<dbReference type="InterPro" id="IPR050347">
    <property type="entry name" value="Bact_Beta-galactosidase"/>
</dbReference>
<dbReference type="InterPro" id="IPR006104">
    <property type="entry name" value="Glyco_hydro_2_N"/>
</dbReference>
<dbReference type="RefSeq" id="WP_142532540.1">
    <property type="nucleotide sequence ID" value="NZ_FXTB01000002.1"/>
</dbReference>
<organism evidence="11 12">
    <name type="scientific">Saccharicrinis carchari</name>
    <dbReference type="NCBI Taxonomy" id="1168039"/>
    <lineage>
        <taxon>Bacteria</taxon>
        <taxon>Pseudomonadati</taxon>
        <taxon>Bacteroidota</taxon>
        <taxon>Bacteroidia</taxon>
        <taxon>Marinilabiliales</taxon>
        <taxon>Marinilabiliaceae</taxon>
        <taxon>Saccharicrinis</taxon>
    </lineage>
</organism>
<comment type="catalytic activity">
    <reaction evidence="1">
        <text>Hydrolysis of terminal non-reducing beta-D-galactose residues in beta-D-galactosides.</text>
        <dbReference type="EC" id="3.2.1.23"/>
    </reaction>
</comment>
<dbReference type="InterPro" id="IPR014718">
    <property type="entry name" value="GH-type_carb-bd"/>
</dbReference>
<dbReference type="InterPro" id="IPR017853">
    <property type="entry name" value="GH"/>
</dbReference>
<dbReference type="Gene3D" id="2.70.98.10">
    <property type="match status" value="1"/>
</dbReference>
<dbReference type="InterPro" id="IPR032312">
    <property type="entry name" value="LacZ_4"/>
</dbReference>
<keyword evidence="7" id="KW-0106">Calcium</keyword>
<dbReference type="Gene3D" id="2.60.40.10">
    <property type="entry name" value="Immunoglobulins"/>
    <property type="match status" value="2"/>
</dbReference>
<dbReference type="Proteomes" id="UP000319040">
    <property type="component" value="Unassembled WGS sequence"/>
</dbReference>
<dbReference type="EC" id="3.2.1.23" evidence="5"/>
<dbReference type="Pfam" id="PF16353">
    <property type="entry name" value="LacZ_4"/>
    <property type="match status" value="1"/>
</dbReference>
<dbReference type="InterPro" id="IPR004199">
    <property type="entry name" value="B-gal_small/dom_5"/>
</dbReference>
<dbReference type="Pfam" id="PF00754">
    <property type="entry name" value="F5_F8_type_C"/>
    <property type="match status" value="1"/>
</dbReference>
<dbReference type="GO" id="GO:0004565">
    <property type="term" value="F:beta-galactosidase activity"/>
    <property type="evidence" value="ECO:0007669"/>
    <property type="project" value="UniProtKB-EC"/>
</dbReference>
<evidence type="ECO:0000256" key="2">
    <source>
        <dbReference type="ARBA" id="ARBA00001913"/>
    </source>
</evidence>
<dbReference type="PROSITE" id="PS50022">
    <property type="entry name" value="FA58C_3"/>
    <property type="match status" value="1"/>
</dbReference>
<dbReference type="InterPro" id="IPR006101">
    <property type="entry name" value="Glyco_hydro_2"/>
</dbReference>
<evidence type="ECO:0000259" key="10">
    <source>
        <dbReference type="PROSITE" id="PS50022"/>
    </source>
</evidence>
<evidence type="ECO:0000256" key="9">
    <source>
        <dbReference type="ARBA" id="ARBA00032230"/>
    </source>
</evidence>
<accession>A0A521BYU8</accession>
<dbReference type="SUPFAM" id="SSF74650">
    <property type="entry name" value="Galactose mutarotase-like"/>
    <property type="match status" value="1"/>
</dbReference>
<reference evidence="11 12" key="1">
    <citation type="submission" date="2017-05" db="EMBL/GenBank/DDBJ databases">
        <authorList>
            <person name="Varghese N."/>
            <person name="Submissions S."/>
        </authorList>
    </citation>
    <scope>NUCLEOTIDE SEQUENCE [LARGE SCALE GENOMIC DNA]</scope>
    <source>
        <strain evidence="11 12">DSM 27040</strain>
    </source>
</reference>
<dbReference type="PRINTS" id="PR00132">
    <property type="entry name" value="GLHYDRLASE2"/>
</dbReference>
<dbReference type="PANTHER" id="PTHR46323:SF2">
    <property type="entry name" value="BETA-GALACTOSIDASE"/>
    <property type="match status" value="1"/>
</dbReference>
<dbReference type="GO" id="GO:0005990">
    <property type="term" value="P:lactose catabolic process"/>
    <property type="evidence" value="ECO:0007669"/>
    <property type="project" value="TreeGrafter"/>
</dbReference>
<evidence type="ECO:0000256" key="4">
    <source>
        <dbReference type="ARBA" id="ARBA00011245"/>
    </source>
</evidence>
<evidence type="ECO:0000256" key="3">
    <source>
        <dbReference type="ARBA" id="ARBA00007401"/>
    </source>
</evidence>
<dbReference type="InterPro" id="IPR006102">
    <property type="entry name" value="Ig-like_GH2"/>
</dbReference>
<dbReference type="Pfam" id="PF02929">
    <property type="entry name" value="Bgal_small_N"/>
    <property type="match status" value="1"/>
</dbReference>
<gene>
    <name evidence="11" type="ORF">SAMN06265379_102238</name>
</gene>
<dbReference type="InterPro" id="IPR013783">
    <property type="entry name" value="Ig-like_fold"/>
</dbReference>
<keyword evidence="6" id="KW-0378">Hydrolase</keyword>
<dbReference type="InterPro" id="IPR008979">
    <property type="entry name" value="Galactose-bd-like_sf"/>
</dbReference>
<keyword evidence="12" id="KW-1185">Reference proteome</keyword>
<dbReference type="SMART" id="SM01038">
    <property type="entry name" value="Bgal_small_N"/>
    <property type="match status" value="1"/>
</dbReference>
<dbReference type="GO" id="GO:0009341">
    <property type="term" value="C:beta-galactosidase complex"/>
    <property type="evidence" value="ECO:0007669"/>
    <property type="project" value="InterPro"/>
</dbReference>
<dbReference type="EMBL" id="FXTB01000002">
    <property type="protein sequence ID" value="SMO52334.1"/>
    <property type="molecule type" value="Genomic_DNA"/>
</dbReference>
<name>A0A521BYU8_SACCC</name>
<evidence type="ECO:0000256" key="5">
    <source>
        <dbReference type="ARBA" id="ARBA00012756"/>
    </source>
</evidence>
<keyword evidence="8" id="KW-0326">Glycosidase</keyword>
<dbReference type="PANTHER" id="PTHR46323">
    <property type="entry name" value="BETA-GALACTOSIDASE"/>
    <property type="match status" value="1"/>
</dbReference>
<evidence type="ECO:0000256" key="8">
    <source>
        <dbReference type="ARBA" id="ARBA00023295"/>
    </source>
</evidence>
<dbReference type="InterPro" id="IPR036156">
    <property type="entry name" value="Beta-gal/glucu_dom_sf"/>
</dbReference>
<comment type="subunit">
    <text evidence="4">Monomer.</text>
</comment>
<dbReference type="OrthoDB" id="9801077at2"/>
<evidence type="ECO:0000313" key="12">
    <source>
        <dbReference type="Proteomes" id="UP000319040"/>
    </source>
</evidence>
<protein>
    <recommendedName>
        <fullName evidence="5">beta-galactosidase</fullName>
        <ecNumber evidence="5">3.2.1.23</ecNumber>
    </recommendedName>
    <alternativeName>
        <fullName evidence="9">Lactase</fullName>
    </alternativeName>
</protein>
<dbReference type="SUPFAM" id="SSF49785">
    <property type="entry name" value="Galactose-binding domain-like"/>
    <property type="match status" value="2"/>
</dbReference>
<feature type="domain" description="F5/8 type C" evidence="10">
    <location>
        <begin position="1194"/>
        <end position="1342"/>
    </location>
</feature>
<dbReference type="Gene3D" id="2.60.120.260">
    <property type="entry name" value="Galactose-binding domain-like"/>
    <property type="match status" value="2"/>
</dbReference>
<dbReference type="Pfam" id="PF00703">
    <property type="entry name" value="Glyco_hydro_2"/>
    <property type="match status" value="1"/>
</dbReference>
<dbReference type="Pfam" id="PF02836">
    <property type="entry name" value="Glyco_hydro_2_C"/>
    <property type="match status" value="1"/>
</dbReference>
<comment type="cofactor">
    <cofactor evidence="2">
        <name>Ca(2+)</name>
        <dbReference type="ChEBI" id="CHEBI:29108"/>
    </cofactor>
</comment>
<dbReference type="InterPro" id="IPR011013">
    <property type="entry name" value="Gal_mutarotase_sf_dom"/>
</dbReference>
<evidence type="ECO:0000256" key="6">
    <source>
        <dbReference type="ARBA" id="ARBA00022801"/>
    </source>
</evidence>
<evidence type="ECO:0000313" key="11">
    <source>
        <dbReference type="EMBL" id="SMO52334.1"/>
    </source>
</evidence>
<comment type="similarity">
    <text evidence="3">Belongs to the glycosyl hydrolase 2 family.</text>
</comment>
<proteinExistence type="inferred from homology"/>
<dbReference type="Gene3D" id="3.20.20.80">
    <property type="entry name" value="Glycosidases"/>
    <property type="match status" value="1"/>
</dbReference>
<dbReference type="InterPro" id="IPR000421">
    <property type="entry name" value="FA58C"/>
</dbReference>
<dbReference type="GO" id="GO:0030246">
    <property type="term" value="F:carbohydrate binding"/>
    <property type="evidence" value="ECO:0007669"/>
    <property type="project" value="InterPro"/>
</dbReference>
<evidence type="ECO:0000256" key="7">
    <source>
        <dbReference type="ARBA" id="ARBA00022837"/>
    </source>
</evidence>
<dbReference type="SUPFAM" id="SSF49303">
    <property type="entry name" value="beta-Galactosidase/glucuronidase domain"/>
    <property type="match status" value="2"/>
</dbReference>
<dbReference type="InterPro" id="IPR006103">
    <property type="entry name" value="Glyco_hydro_2_cat"/>
</dbReference>
<dbReference type="Pfam" id="PF02837">
    <property type="entry name" value="Glyco_hydro_2_N"/>
    <property type="match status" value="1"/>
</dbReference>
<sequence>MKKFNFTLIFSCISILTFATTPILEGYKYTTRNAPTGKEWESPENLALNKEQPRAWFFSFADTQSARKVLPEHSDYWMTLNGDWKFSWVKHPDERPKQFMDPNFDVSAWDDIKVPSNWNVAGIQKNGELKYGVPIYVNQPVIFQHKVAVDDWRGGVMRTPPKHWTTYEHRNEVGSYRRDFEIPADWDGREVFISFDGVDSFFYLWINGHYVGFSKNSRNTADFNITQYLQKGKNTVAAEVYRSSDGSFLEAQDMFRLPGIYRTVALHSKPKVHIRDLNVFPDLDANYQDGKINLKADIRNLDKGKAKGYKVVYSLYEHKLYSDENNPVANATASAAIATLTANQNSGFIKAVMEVSSPNLWSAEKPYQYTLVAELKDKKNRTVETVSTRMGFAKVEIKDTKAEDDEFGLAGRYFYVNGETVKLKGVNRHETSPAVGHAITRKMMEDEIMLMKRANINHVRNAHYPDDPYWYYLCNKYGIYLEDEANIESHQYYYGDASLSHPVEWKAATVARVMEMVHANINNPSIVIWSLGNEAGPGKNFVAAYDALKTVDTTRPVQYERNNSIVDMGSNQYPSIAWVNGAVQGEYNIKYPFHISEYAHSMGNACGNLVDYWNAMESTNFFMGGAIWDWVDQSLYNYDKETGERYMAYGGDFGDTPNDGQFVLNGIVFGDLEPKPQYYEVKKVYQHIDVKAINLEAGDFEVFNKYYFKDLSDYDMRWAVYENGSEVKAGNVALGNIAPRTRSTVKLPISSLKLNEGSEYFVKVQFLLKDSEPWASKGFVQAEEQIRLKAAGKRPTVAEAAKAVSTDKIRITDGAANIKNLKGKGFELQFDTESGSIHSLTYGNDVIIAAGNGPRLNALRAFVNNDNWFYSQWFERGLHNLEHRATESNFMTKADGTVVASFTVVSQAPNAAKIHGGTSSGKNTIEELTDRTFGDEDFKFTTSQVWTVYPDGSVELQASITSNQSGLVLPRLGYVMKVPGKYENFHYYGRGPVDNYADRKSGQFIELHRSTVKGEFVNFPKPQDMGNHEDVRWAALTDNRGKGAVFIATDRLSVTALPYSAMDLILASHPYQLPKATDTYLHLDAAVTGLGGNSCGQGGPLEHDRVKAVDNSMGFIIRPAGSNLSKTAMVSPSGDVAVGISRSRAGEVTLSSPRIGSAIRYRLNKGKTKDYRGAIPLRDGGTVTAWLKSNPKIKTTMEFAKIETILTEVIFASSQEAGHGDAAHLVDGNPNTIWHSMYSVTVAKHPHWVDLDAGELKNIKGFTYLPRQDGPNGNVKAYSIHISKDGKAWGEPVIEGQFANNRNEKKVTFDKPVEGRYIRFTALSEQNGRDFATGAEITIQAE</sequence>
<evidence type="ECO:0000256" key="1">
    <source>
        <dbReference type="ARBA" id="ARBA00001412"/>
    </source>
</evidence>
<dbReference type="SMART" id="SM00231">
    <property type="entry name" value="FA58C"/>
    <property type="match status" value="1"/>
</dbReference>